<evidence type="ECO:0000256" key="1">
    <source>
        <dbReference type="SAM" id="Phobius"/>
    </source>
</evidence>
<feature type="transmembrane region" description="Helical" evidence="1">
    <location>
        <begin position="78"/>
        <end position="99"/>
    </location>
</feature>
<keyword evidence="1" id="KW-0812">Transmembrane</keyword>
<accession>A0A380RVH8</accession>
<feature type="transmembrane region" description="Helical" evidence="1">
    <location>
        <begin position="296"/>
        <end position="321"/>
    </location>
</feature>
<evidence type="ECO:0000313" key="2">
    <source>
        <dbReference type="EMBL" id="SUQ19017.1"/>
    </source>
</evidence>
<dbReference type="Proteomes" id="UP000255423">
    <property type="component" value="Unassembled WGS sequence"/>
</dbReference>
<gene>
    <name evidence="2" type="ORF">SAMN05661053_0241</name>
</gene>
<feature type="transmembrane region" description="Helical" evidence="1">
    <location>
        <begin position="151"/>
        <end position="171"/>
    </location>
</feature>
<feature type="transmembrane region" description="Helical" evidence="1">
    <location>
        <begin position="265"/>
        <end position="284"/>
    </location>
</feature>
<feature type="transmembrane region" description="Helical" evidence="1">
    <location>
        <begin position="392"/>
        <end position="410"/>
    </location>
</feature>
<dbReference type="EMBL" id="UHJL01000001">
    <property type="protein sequence ID" value="SUQ19017.1"/>
    <property type="molecule type" value="Genomic_DNA"/>
</dbReference>
<proteinExistence type="predicted"/>
<keyword evidence="1" id="KW-0472">Membrane</keyword>
<reference evidence="2 3" key="1">
    <citation type="submission" date="2017-08" db="EMBL/GenBank/DDBJ databases">
        <authorList>
            <person name="de Groot N.N."/>
        </authorList>
    </citation>
    <scope>NUCLEOTIDE SEQUENCE [LARGE SCALE GENOMIC DNA]</scope>
    <source>
        <strain evidence="2 3">HM2</strain>
    </source>
</reference>
<protein>
    <submittedName>
        <fullName evidence="2">Uncharacterized protein</fullName>
    </submittedName>
</protein>
<feature type="transmembrane region" description="Helical" evidence="1">
    <location>
        <begin position="111"/>
        <end position="131"/>
    </location>
</feature>
<name>A0A380RVH8_FIBSU</name>
<sequence>MNNKVVTIVFIGLCLLLLLSVGGSFWDGSFDLLLHNGGNWKFPRTLFIFWVGMSQAGVLLSAFLLVMKVKIHRRTSLLLELSSLCSLVVAVAFAALYSGSVKMNSDVHSDVYGIGIVGFISLLFFVTHLVAADSAEDASLCKELAKIRRPLAWILLPTVFWVVSEFALDYAKIENSLWQGAFFPLYVVSIVFYMGLSNSIALLSFENYYNRLIERFLMLCSWFVSLLFLWLILLKGVGSYTAFVFACVLPQLLFFEVVRENLWGRLLVVSSILFGMLLKCDFVVNHNDYHFFSNATFANASLMFAGGALFVALFFGVRFLLSRFFENDEILMGEESDSSDGEVSDTDGQKYYSPFSAPEFKVVRLPVLCGVLAAVVYGYLTSDWINLAGPFGAYVSSLLVCLQPLAHLGFSKKRKGGYK</sequence>
<feature type="transmembrane region" description="Helical" evidence="1">
    <location>
        <begin position="362"/>
        <end position="380"/>
    </location>
</feature>
<feature type="transmembrane region" description="Helical" evidence="1">
    <location>
        <begin position="240"/>
        <end position="258"/>
    </location>
</feature>
<feature type="transmembrane region" description="Helical" evidence="1">
    <location>
        <begin position="47"/>
        <end position="66"/>
    </location>
</feature>
<evidence type="ECO:0000313" key="3">
    <source>
        <dbReference type="Proteomes" id="UP000255423"/>
    </source>
</evidence>
<dbReference type="AlphaFoldDB" id="A0A380RVH8"/>
<feature type="transmembrane region" description="Helical" evidence="1">
    <location>
        <begin position="216"/>
        <end position="234"/>
    </location>
</feature>
<organism evidence="2 3">
    <name type="scientific">Fibrobacter succinogenes</name>
    <name type="common">Bacteroides succinogenes</name>
    <dbReference type="NCBI Taxonomy" id="833"/>
    <lineage>
        <taxon>Bacteria</taxon>
        <taxon>Pseudomonadati</taxon>
        <taxon>Fibrobacterota</taxon>
        <taxon>Fibrobacteria</taxon>
        <taxon>Fibrobacterales</taxon>
        <taxon>Fibrobacteraceae</taxon>
        <taxon>Fibrobacter</taxon>
    </lineage>
</organism>
<dbReference type="RefSeq" id="WP_109571792.1">
    <property type="nucleotide sequence ID" value="NZ_UHJL01000001.1"/>
</dbReference>
<keyword evidence="1" id="KW-1133">Transmembrane helix</keyword>
<feature type="transmembrane region" description="Helical" evidence="1">
    <location>
        <begin position="183"/>
        <end position="204"/>
    </location>
</feature>